<dbReference type="Proteomes" id="UP000623172">
    <property type="component" value="Unassembled WGS sequence"/>
</dbReference>
<comment type="caution">
    <text evidence="2">The sequence shown here is derived from an EMBL/GenBank/DDBJ whole genome shotgun (WGS) entry which is preliminary data.</text>
</comment>
<dbReference type="PANTHER" id="PTHR12110">
    <property type="entry name" value="HYDROXYPYRUVATE ISOMERASE"/>
    <property type="match status" value="1"/>
</dbReference>
<evidence type="ECO:0000313" key="3">
    <source>
        <dbReference type="Proteomes" id="UP000623172"/>
    </source>
</evidence>
<feature type="domain" description="Xylose isomerase-like TIM barrel" evidence="1">
    <location>
        <begin position="16"/>
        <end position="265"/>
    </location>
</feature>
<dbReference type="GO" id="GO:0016853">
    <property type="term" value="F:isomerase activity"/>
    <property type="evidence" value="ECO:0007669"/>
    <property type="project" value="UniProtKB-KW"/>
</dbReference>
<dbReference type="Pfam" id="PF01261">
    <property type="entry name" value="AP_endonuc_2"/>
    <property type="match status" value="1"/>
</dbReference>
<evidence type="ECO:0000313" key="2">
    <source>
        <dbReference type="EMBL" id="MBC8530597.1"/>
    </source>
</evidence>
<gene>
    <name evidence="2" type="ORF">H8696_01880</name>
</gene>
<protein>
    <submittedName>
        <fullName evidence="2">Sugar phosphate isomerase/epimerase</fullName>
    </submittedName>
</protein>
<dbReference type="SUPFAM" id="SSF51658">
    <property type="entry name" value="Xylose isomerase-like"/>
    <property type="match status" value="1"/>
</dbReference>
<dbReference type="Gene3D" id="3.20.20.150">
    <property type="entry name" value="Divalent-metal-dependent TIM barrel enzymes"/>
    <property type="match status" value="1"/>
</dbReference>
<keyword evidence="2" id="KW-0413">Isomerase</keyword>
<name>A0A926HK52_9FIRM</name>
<sequence>MRLGMYCNYTEKTAEFATRVGFESMELAVWSRSTVNPKISDADLAKVLKDLEHRDIEISGIGFYPNHLHPNKPEAEEAQAYMYEVIELARRMGVTVIGTHGGNNYFRSIEDNIPEWKEVFYGYCDKAAKYGIKIALENCPMCDFKTMFRNNLAYSPEIWAVLFDVLPAENLGLEFDPAHMIWQGLDYVQAVLDFGDKIFHVHAKDVEVMKKEWGRYGMFGPQFGDHPKHWRGRSVGWGDVDWPKFISALVEVGYDGNMDVEHEDKVFLKQMLKGLDLSEEQNLINNFSTEENGMILAYNHLRPLVPPYKR</sequence>
<dbReference type="InterPro" id="IPR036237">
    <property type="entry name" value="Xyl_isomerase-like_sf"/>
</dbReference>
<dbReference type="AlphaFoldDB" id="A0A926HK52"/>
<dbReference type="PANTHER" id="PTHR12110:SF21">
    <property type="entry name" value="XYLOSE ISOMERASE-LIKE TIM BARREL DOMAIN-CONTAINING PROTEIN"/>
    <property type="match status" value="1"/>
</dbReference>
<evidence type="ECO:0000259" key="1">
    <source>
        <dbReference type="Pfam" id="PF01261"/>
    </source>
</evidence>
<accession>A0A926HK52</accession>
<proteinExistence type="predicted"/>
<dbReference type="InterPro" id="IPR050312">
    <property type="entry name" value="IolE/XylAMocC-like"/>
</dbReference>
<reference evidence="2" key="1">
    <citation type="submission" date="2020-08" db="EMBL/GenBank/DDBJ databases">
        <title>Genome public.</title>
        <authorList>
            <person name="Liu C."/>
            <person name="Sun Q."/>
        </authorList>
    </citation>
    <scope>NUCLEOTIDE SEQUENCE</scope>
    <source>
        <strain evidence="2">NSJ-53</strain>
    </source>
</reference>
<keyword evidence="3" id="KW-1185">Reference proteome</keyword>
<dbReference type="InterPro" id="IPR013022">
    <property type="entry name" value="Xyl_isomerase-like_TIM-brl"/>
</dbReference>
<dbReference type="RefSeq" id="WP_249314569.1">
    <property type="nucleotide sequence ID" value="NZ_JACRSR010000001.1"/>
</dbReference>
<organism evidence="2 3">
    <name type="scientific">Gehongia tenuis</name>
    <dbReference type="NCBI Taxonomy" id="2763655"/>
    <lineage>
        <taxon>Bacteria</taxon>
        <taxon>Bacillati</taxon>
        <taxon>Bacillota</taxon>
        <taxon>Clostridia</taxon>
        <taxon>Christensenellales</taxon>
        <taxon>Christensenellaceae</taxon>
        <taxon>Gehongia</taxon>
    </lineage>
</organism>
<dbReference type="EMBL" id="JACRSR010000001">
    <property type="protein sequence ID" value="MBC8530597.1"/>
    <property type="molecule type" value="Genomic_DNA"/>
</dbReference>